<sequence>MRGGGGSLFDKQSLTPRAQTYWYHPHFIVCGGDHSADGGNTRAGLMALCAPGLQANKNLLFTEVRQLCPEASNLFQHIGMPVLFSSHQRCLTVRD</sequence>
<name>A0A7G8AET7_ECOLX</name>
<evidence type="ECO:0000313" key="1">
    <source>
        <dbReference type="EMBL" id="QNI18128.1"/>
    </source>
</evidence>
<reference evidence="1" key="1">
    <citation type="submission" date="2020-03" db="EMBL/GenBank/DDBJ databases">
        <title>Escherichia coli strain CH138 plasmid pECCH138-1 complete.</title>
        <authorList>
            <person name="Dozois C.M."/>
            <person name="Houle S."/>
        </authorList>
    </citation>
    <scope>NUCLEOTIDE SEQUENCE</scope>
    <source>
        <strain evidence="1">CH138</strain>
        <plasmid evidence="1">pECCH138-1</plasmid>
    </source>
</reference>
<dbReference type="AlphaFoldDB" id="A0A7G8AET7"/>
<dbReference type="EMBL" id="MT263755">
    <property type="protein sequence ID" value="QNI18128.1"/>
    <property type="molecule type" value="Genomic_DNA"/>
</dbReference>
<organism evidence="1">
    <name type="scientific">Escherichia coli O1:H7</name>
    <dbReference type="NCBI Taxonomy" id="2079151"/>
    <lineage>
        <taxon>Bacteria</taxon>
        <taxon>Pseudomonadati</taxon>
        <taxon>Pseudomonadota</taxon>
        <taxon>Gammaproteobacteria</taxon>
        <taxon>Enterobacterales</taxon>
        <taxon>Enterobacteriaceae</taxon>
        <taxon>Escherichia</taxon>
    </lineage>
</organism>
<proteinExistence type="predicted"/>
<geneLocation type="plasmid" evidence="1">
    <name>pECCH138-1</name>
</geneLocation>
<protein>
    <submittedName>
        <fullName evidence="1">Uncharacterized protein</fullName>
    </submittedName>
</protein>
<accession>A0A7G8AET7</accession>
<keyword evidence="1" id="KW-0614">Plasmid</keyword>